<feature type="transmembrane region" description="Helical" evidence="1">
    <location>
        <begin position="95"/>
        <end position="117"/>
    </location>
</feature>
<proteinExistence type="predicted"/>
<keyword evidence="3" id="KW-1185">Reference proteome</keyword>
<protein>
    <submittedName>
        <fullName evidence="2">Uncharacterized protein</fullName>
    </submittedName>
</protein>
<dbReference type="AlphaFoldDB" id="A0A2H1FF17"/>
<evidence type="ECO:0000256" key="1">
    <source>
        <dbReference type="SAM" id="Phobius"/>
    </source>
</evidence>
<keyword evidence="1" id="KW-1133">Transmembrane helix</keyword>
<name>A0A2H1FF17_9ARCH</name>
<accession>A0A2H1FF17</accession>
<dbReference type="EMBL" id="LT841358">
    <property type="protein sequence ID" value="SMH71355.1"/>
    <property type="molecule type" value="Genomic_DNA"/>
</dbReference>
<feature type="transmembrane region" description="Helical" evidence="1">
    <location>
        <begin position="34"/>
        <end position="52"/>
    </location>
</feature>
<evidence type="ECO:0000313" key="2">
    <source>
        <dbReference type="EMBL" id="SMH71355.1"/>
    </source>
</evidence>
<evidence type="ECO:0000313" key="3">
    <source>
        <dbReference type="Proteomes" id="UP000230607"/>
    </source>
</evidence>
<feature type="transmembrane region" description="Helical" evidence="1">
    <location>
        <begin position="64"/>
        <end position="83"/>
    </location>
</feature>
<dbReference type="Proteomes" id="UP000230607">
    <property type="component" value="Chromosome 1"/>
</dbReference>
<sequence length="122" mass="14073">MDSFSIFILSFIVMLIADRVAPMIVKKKPILRRSVFMIILAVMITFVVNDAINGAFHKQLTSQNFLIEMSMLIGYFLYSGLANRKEIHEKIRFSYYYGVACFTLVFIVLGGMTYVFLPFSKF</sequence>
<keyword evidence="1" id="KW-0472">Membrane</keyword>
<feature type="transmembrane region" description="Helical" evidence="1">
    <location>
        <begin position="6"/>
        <end position="25"/>
    </location>
</feature>
<organism evidence="2 3">
    <name type="scientific">Candidatus Nitrosotalea okcheonensis</name>
    <dbReference type="NCBI Taxonomy" id="1903276"/>
    <lineage>
        <taxon>Archaea</taxon>
        <taxon>Nitrososphaerota</taxon>
        <taxon>Nitrososphaeria</taxon>
        <taxon>Nitrosotaleales</taxon>
        <taxon>Nitrosotaleaceae</taxon>
        <taxon>Nitrosotalea</taxon>
    </lineage>
</organism>
<reference evidence="3" key="1">
    <citation type="submission" date="2017-03" db="EMBL/GenBank/DDBJ databases">
        <authorList>
            <person name="Herbold C."/>
        </authorList>
    </citation>
    <scope>NUCLEOTIDE SEQUENCE [LARGE SCALE GENOMIC DNA]</scope>
</reference>
<gene>
    <name evidence="2" type="ORF">NCS_11162</name>
</gene>
<keyword evidence="1" id="KW-0812">Transmembrane</keyword>
<dbReference type="RefSeq" id="WP_157927340.1">
    <property type="nucleotide sequence ID" value="NZ_LT841358.1"/>
</dbReference>